<gene>
    <name evidence="3" type="ORF">SAMN05661093_10052</name>
</gene>
<keyword evidence="4" id="KW-1185">Reference proteome</keyword>
<reference evidence="3 4" key="1">
    <citation type="submission" date="2017-04" db="EMBL/GenBank/DDBJ databases">
        <authorList>
            <person name="Afonso C.L."/>
            <person name="Miller P.J."/>
            <person name="Scott M.A."/>
            <person name="Spackman E."/>
            <person name="Goraichik I."/>
            <person name="Dimitrov K.M."/>
            <person name="Suarez D.L."/>
            <person name="Swayne D.E."/>
        </authorList>
    </citation>
    <scope>NUCLEOTIDE SEQUENCE [LARGE SCALE GENOMIC DNA]</scope>
    <source>
        <strain evidence="3 4">DSM 43828</strain>
    </source>
</reference>
<dbReference type="RefSeq" id="WP_143447144.1">
    <property type="nucleotide sequence ID" value="NZ_FWXV01000014.1"/>
</dbReference>
<dbReference type="GO" id="GO:0003677">
    <property type="term" value="F:DNA binding"/>
    <property type="evidence" value="ECO:0007669"/>
    <property type="project" value="InterPro"/>
</dbReference>
<evidence type="ECO:0000256" key="1">
    <source>
        <dbReference type="SAM" id="MobiDB-lite"/>
    </source>
</evidence>
<dbReference type="AlphaFoldDB" id="A0A1W2FWY2"/>
<dbReference type="Proteomes" id="UP000192674">
    <property type="component" value="Unassembled WGS sequence"/>
</dbReference>
<accession>A0A1W2FWY2</accession>
<evidence type="ECO:0000313" key="3">
    <source>
        <dbReference type="EMBL" id="SMD26469.1"/>
    </source>
</evidence>
<feature type="compositionally biased region" description="Low complexity" evidence="1">
    <location>
        <begin position="227"/>
        <end position="239"/>
    </location>
</feature>
<protein>
    <submittedName>
        <fullName evidence="3">Transposase IS116/IS110/IS902 family protein</fullName>
    </submittedName>
</protein>
<dbReference type="EMBL" id="FWXV01000014">
    <property type="protein sequence ID" value="SMD26469.1"/>
    <property type="molecule type" value="Genomic_DNA"/>
</dbReference>
<dbReference type="GO" id="GO:0004803">
    <property type="term" value="F:transposase activity"/>
    <property type="evidence" value="ECO:0007669"/>
    <property type="project" value="InterPro"/>
</dbReference>
<feature type="compositionally biased region" description="Low complexity" evidence="1">
    <location>
        <begin position="180"/>
        <end position="192"/>
    </location>
</feature>
<dbReference type="Pfam" id="PF02371">
    <property type="entry name" value="Transposase_20"/>
    <property type="match status" value="1"/>
</dbReference>
<dbReference type="InterPro" id="IPR003346">
    <property type="entry name" value="Transposase_20"/>
</dbReference>
<organism evidence="3 4">
    <name type="scientific">Kibdelosporangium aridum</name>
    <dbReference type="NCBI Taxonomy" id="2030"/>
    <lineage>
        <taxon>Bacteria</taxon>
        <taxon>Bacillati</taxon>
        <taxon>Actinomycetota</taxon>
        <taxon>Actinomycetes</taxon>
        <taxon>Pseudonocardiales</taxon>
        <taxon>Pseudonocardiaceae</taxon>
        <taxon>Kibdelosporangium</taxon>
    </lineage>
</organism>
<dbReference type="PANTHER" id="PTHR33055">
    <property type="entry name" value="TRANSPOSASE FOR INSERTION SEQUENCE ELEMENT IS1111A"/>
    <property type="match status" value="1"/>
</dbReference>
<dbReference type="InterPro" id="IPR047650">
    <property type="entry name" value="Transpos_IS110"/>
</dbReference>
<evidence type="ECO:0000313" key="4">
    <source>
        <dbReference type="Proteomes" id="UP000192674"/>
    </source>
</evidence>
<feature type="compositionally biased region" description="Polar residues" evidence="1">
    <location>
        <begin position="207"/>
        <end position="226"/>
    </location>
</feature>
<dbReference type="OrthoDB" id="3188901at2"/>
<sequence length="239" mass="25515">MAVQALALLATLNATCAGIEQLGQATIEAFRQHADHQVITSFPGLGEISGARLLAEIGDDRDRFTDARALNAYAGSAPVTRASGRSTSITRRLIKNNRLAAVGFTWAFMAMTNSPSARAHYTRRRTTGDGHPSALRHLFNQMLGQLHHCLHTGETYDETKAFPIQTTNAADNYDLSEVCTPPASTPHPAATAQPGENSLPLKPTPSSPVHSYTSTPSDCSVSTHWYSSTTAPAASTSPE</sequence>
<evidence type="ECO:0000259" key="2">
    <source>
        <dbReference type="Pfam" id="PF02371"/>
    </source>
</evidence>
<feature type="domain" description="Transposase IS116/IS110/IS902 C-terminal" evidence="2">
    <location>
        <begin position="37"/>
        <end position="121"/>
    </location>
</feature>
<proteinExistence type="predicted"/>
<dbReference type="PANTHER" id="PTHR33055:SF3">
    <property type="entry name" value="PUTATIVE TRANSPOSASE FOR IS117-RELATED"/>
    <property type="match status" value="1"/>
</dbReference>
<dbReference type="GO" id="GO:0006313">
    <property type="term" value="P:DNA transposition"/>
    <property type="evidence" value="ECO:0007669"/>
    <property type="project" value="InterPro"/>
</dbReference>
<name>A0A1W2FWY2_KIBAR</name>
<feature type="region of interest" description="Disordered" evidence="1">
    <location>
        <begin position="179"/>
        <end position="239"/>
    </location>
</feature>